<keyword evidence="5 14" id="KW-0001">2Fe-2S</keyword>
<evidence type="ECO:0000256" key="6">
    <source>
        <dbReference type="ARBA" id="ARBA00022719"/>
    </source>
</evidence>
<dbReference type="EC" id="7.1.1.-" evidence="14"/>
<dbReference type="Proteomes" id="UP001147653">
    <property type="component" value="Unassembled WGS sequence"/>
</dbReference>
<evidence type="ECO:0000256" key="7">
    <source>
        <dbReference type="ARBA" id="ARBA00022723"/>
    </source>
</evidence>
<dbReference type="Pfam" id="PF04879">
    <property type="entry name" value="Molybdop_Fe4S4"/>
    <property type="match status" value="1"/>
</dbReference>
<comment type="catalytic activity">
    <reaction evidence="13 14">
        <text>a quinone + NADH + 5 H(+)(in) = a quinol + NAD(+) + 4 H(+)(out)</text>
        <dbReference type="Rhea" id="RHEA:57888"/>
        <dbReference type="ChEBI" id="CHEBI:15378"/>
        <dbReference type="ChEBI" id="CHEBI:24646"/>
        <dbReference type="ChEBI" id="CHEBI:57540"/>
        <dbReference type="ChEBI" id="CHEBI:57945"/>
        <dbReference type="ChEBI" id="CHEBI:132124"/>
    </reaction>
</comment>
<proteinExistence type="inferred from homology"/>
<dbReference type="PANTHER" id="PTHR43105:SF12">
    <property type="entry name" value="NADH-QUINONE OXIDOREDUCTASE SUBUNIT G"/>
    <property type="match status" value="1"/>
</dbReference>
<keyword evidence="10 14" id="KW-0411">Iron-sulfur</keyword>
<evidence type="ECO:0000256" key="10">
    <source>
        <dbReference type="ARBA" id="ARBA00023014"/>
    </source>
</evidence>
<feature type="domain" description="2Fe-2S ferredoxin-type" evidence="16">
    <location>
        <begin position="7"/>
        <end position="87"/>
    </location>
</feature>
<keyword evidence="9 14" id="KW-0408">Iron</keyword>
<dbReference type="FunFam" id="3.10.20.740:FF:000004">
    <property type="entry name" value="NADH-quinone oxidoreductase"/>
    <property type="match status" value="1"/>
</dbReference>
<sequence>MPRPVVKEITFTLDGREVTAPEGMILVDAANQFGDVEIPVFCYEPKLGQPVGACRMCLVEIEGIPKLQTGCSTPVRDGMVVNTQTQRVHEAQRAVVEFLLINHPLDCPVCDKGGECPLQDITYGWGPGTSRFIEPKRHFKKPLELSPLIAIDRERCILCYRCVRYSQEVSEDYQLVLQQRGADSYVSTFDGHPYVAPFSGNIIELCPVGALTSRAYRFRARPWDIEGAGTICAGCPAQCNVELTVRDERVLRVLARDNENVDDGWLCDKGRFAYQAVHSDERITTPLVREGDELVPASWDKAIEVAGAALEKAGAKAAAIAGGTTTNEEAFLLQDLFRGKLGSSHLATRAGGEQPLDVVRALADPKLQATVPDLEFAHTVLLVDCDPIDEVPVWDLRIRKGVRRHGTKVVVASARPTALDPSAAATLRFAPGGAEAFLVALDAALSGDTGNLGGAASAAGSNATAVSEFADALRAAGEEVVIVYGERALRGSAGRAILNIASRLNLASIANAGILELPASPNGRGLREAGFAAGHGPGFASVATPGHGGEEIAAGLASGDLQTVWLHHVDPLRNYPNRPAWEKALAGAQTVIAVESQLTDTVAQFADVVFPAEAYPEKDGTLTHPDGRVQRLRQAVGHPRGAGNTPGSGVRPLWQVISDVARAVGFDEGAALAGSQVSQRLFEAVPFYTGLTLDAIGGRGLRWQDEATFDVPASEPGALDVPSGLPAKSEAELRLGTFRPLWAAKEVDIAPALQFIRAKQVVELSPADADARGIREGDRAEVGNGTRIPATVRIRAAIPAGSVFLAEGIAEHNSNVLTHGIVEVRRVGPGSTEPSSLPIQSQPAVEGLAEMPPSAGLPIPPREVAE</sequence>
<dbReference type="GO" id="GO:0051537">
    <property type="term" value="F:2 iron, 2 sulfur cluster binding"/>
    <property type="evidence" value="ECO:0007669"/>
    <property type="project" value="UniProtKB-UniRule"/>
</dbReference>
<evidence type="ECO:0000256" key="4">
    <source>
        <dbReference type="ARBA" id="ARBA00022485"/>
    </source>
</evidence>
<comment type="cofactor">
    <cofactor evidence="1 14">
        <name>[4Fe-4S] cluster</name>
        <dbReference type="ChEBI" id="CHEBI:49883"/>
    </cofactor>
</comment>
<dbReference type="RefSeq" id="WP_270023157.1">
    <property type="nucleotide sequence ID" value="NZ_JAPDDP010000002.1"/>
</dbReference>
<dbReference type="InterPro" id="IPR054351">
    <property type="entry name" value="NADH_UbQ_OxRdtase_ferredoxin"/>
</dbReference>
<comment type="caution">
    <text evidence="19">The sequence shown here is derived from an EMBL/GenBank/DDBJ whole genome shotgun (WGS) entry which is preliminary data.</text>
</comment>
<evidence type="ECO:0000259" key="18">
    <source>
        <dbReference type="PROSITE" id="PS51839"/>
    </source>
</evidence>
<dbReference type="Pfam" id="PF22117">
    <property type="entry name" value="Fer4_Nqo3"/>
    <property type="match status" value="1"/>
</dbReference>
<dbReference type="EMBL" id="JAPDDP010000002">
    <property type="protein sequence ID" value="MDA0178890.1"/>
    <property type="molecule type" value="Genomic_DNA"/>
</dbReference>
<dbReference type="SUPFAM" id="SSF54862">
    <property type="entry name" value="4Fe-4S ferredoxins"/>
    <property type="match status" value="1"/>
</dbReference>
<gene>
    <name evidence="19" type="primary">nuoG</name>
    <name evidence="19" type="ORF">OJ997_01180</name>
</gene>
<dbReference type="PANTHER" id="PTHR43105">
    <property type="entry name" value="RESPIRATORY NITRATE REDUCTASE"/>
    <property type="match status" value="1"/>
</dbReference>
<dbReference type="Pfam" id="PF01568">
    <property type="entry name" value="Molydop_binding"/>
    <property type="match status" value="1"/>
</dbReference>
<protein>
    <recommendedName>
        <fullName evidence="14">NADH-quinone oxidoreductase</fullName>
        <ecNumber evidence="14">7.1.1.-</ecNumber>
    </recommendedName>
</protein>
<evidence type="ECO:0000313" key="19">
    <source>
        <dbReference type="EMBL" id="MDA0178890.1"/>
    </source>
</evidence>
<dbReference type="SMART" id="SM00929">
    <property type="entry name" value="NADH-G_4Fe-4S_3"/>
    <property type="match status" value="1"/>
</dbReference>
<evidence type="ECO:0000256" key="2">
    <source>
        <dbReference type="ARBA" id="ARBA00004370"/>
    </source>
</evidence>
<dbReference type="CDD" id="cd00207">
    <property type="entry name" value="fer2"/>
    <property type="match status" value="1"/>
</dbReference>
<dbReference type="Gene3D" id="2.20.25.90">
    <property type="entry name" value="ADC-like domains"/>
    <property type="match status" value="1"/>
</dbReference>
<dbReference type="GO" id="GO:0008137">
    <property type="term" value="F:NADH dehydrogenase (ubiquinone) activity"/>
    <property type="evidence" value="ECO:0007669"/>
    <property type="project" value="UniProtKB-UniRule"/>
</dbReference>
<comment type="function">
    <text evidence="14">NDH-1 shuttles electrons from NADH, via FMN and iron-sulfur (Fe-S) centers, to quinones in the respiratory chain. Couples the redox reaction to proton translocation (for every two electrons transferred, four hydrogen ions are translocated across the cytoplasmic membrane), and thus conserves the redox energy in a proton gradient.</text>
</comment>
<dbReference type="PROSITE" id="PS51839">
    <property type="entry name" value="4FE4S_HC3"/>
    <property type="match status" value="1"/>
</dbReference>
<dbReference type="Gene3D" id="2.40.40.20">
    <property type="match status" value="1"/>
</dbReference>
<dbReference type="InterPro" id="IPR006656">
    <property type="entry name" value="Mopterin_OxRdtase"/>
</dbReference>
<reference evidence="19" key="1">
    <citation type="submission" date="2022-10" db="EMBL/GenBank/DDBJ databases">
        <title>The WGS of Solirubrobacter phytolaccae KCTC 29190.</title>
        <authorList>
            <person name="Jiang Z."/>
        </authorList>
    </citation>
    <scope>NUCLEOTIDE SEQUENCE</scope>
    <source>
        <strain evidence="19">KCTC 29190</strain>
    </source>
</reference>
<dbReference type="Gene3D" id="3.40.228.10">
    <property type="entry name" value="Dimethylsulfoxide Reductase, domain 2"/>
    <property type="match status" value="1"/>
</dbReference>
<dbReference type="InterPro" id="IPR019574">
    <property type="entry name" value="NADH_UbQ_OxRdtase_Gsu_4Fe4S-bd"/>
</dbReference>
<dbReference type="InterPro" id="IPR006657">
    <property type="entry name" value="MoPterin_dinucl-bd_dom"/>
</dbReference>
<comment type="subcellular location">
    <subcellularLocation>
        <location evidence="2">Membrane</location>
    </subcellularLocation>
</comment>
<evidence type="ECO:0000259" key="16">
    <source>
        <dbReference type="PROSITE" id="PS51085"/>
    </source>
</evidence>
<keyword evidence="12" id="KW-0472">Membrane</keyword>
<keyword evidence="11 14" id="KW-0520">NAD</keyword>
<evidence type="ECO:0000256" key="11">
    <source>
        <dbReference type="ARBA" id="ARBA00023027"/>
    </source>
</evidence>
<keyword evidence="20" id="KW-1185">Reference proteome</keyword>
<keyword evidence="7 14" id="KW-0479">Metal-binding</keyword>
<dbReference type="GO" id="GO:0046872">
    <property type="term" value="F:metal ion binding"/>
    <property type="evidence" value="ECO:0007669"/>
    <property type="project" value="UniProtKB-UniRule"/>
</dbReference>
<dbReference type="InterPro" id="IPR010228">
    <property type="entry name" value="NADH_UbQ_OxRdtase_Gsu"/>
</dbReference>
<organism evidence="19 20">
    <name type="scientific">Solirubrobacter phytolaccae</name>
    <dbReference type="NCBI Taxonomy" id="1404360"/>
    <lineage>
        <taxon>Bacteria</taxon>
        <taxon>Bacillati</taxon>
        <taxon>Actinomycetota</taxon>
        <taxon>Thermoleophilia</taxon>
        <taxon>Solirubrobacterales</taxon>
        <taxon>Solirubrobacteraceae</taxon>
        <taxon>Solirubrobacter</taxon>
    </lineage>
</organism>
<evidence type="ECO:0000313" key="20">
    <source>
        <dbReference type="Proteomes" id="UP001147653"/>
    </source>
</evidence>
<dbReference type="AlphaFoldDB" id="A0A9X3N5L8"/>
<dbReference type="Gene3D" id="3.30.70.20">
    <property type="match status" value="1"/>
</dbReference>
<evidence type="ECO:0000256" key="3">
    <source>
        <dbReference type="ARBA" id="ARBA00005404"/>
    </source>
</evidence>
<dbReference type="SUPFAM" id="SSF50692">
    <property type="entry name" value="ADC-like"/>
    <property type="match status" value="1"/>
</dbReference>
<dbReference type="NCBIfam" id="TIGR01973">
    <property type="entry name" value="NuoG"/>
    <property type="match status" value="1"/>
</dbReference>
<keyword evidence="8 14" id="KW-1278">Translocase</keyword>
<evidence type="ECO:0000256" key="15">
    <source>
        <dbReference type="SAM" id="MobiDB-lite"/>
    </source>
</evidence>
<dbReference type="GO" id="GO:0051539">
    <property type="term" value="F:4 iron, 4 sulfur cluster binding"/>
    <property type="evidence" value="ECO:0007669"/>
    <property type="project" value="UniProtKB-KW"/>
</dbReference>
<dbReference type="Pfam" id="PF10588">
    <property type="entry name" value="NADH-G_4Fe-4S_3"/>
    <property type="match status" value="1"/>
</dbReference>
<dbReference type="PROSITE" id="PS51085">
    <property type="entry name" value="2FE2S_FER_2"/>
    <property type="match status" value="1"/>
</dbReference>
<dbReference type="GO" id="GO:0048038">
    <property type="term" value="F:quinone binding"/>
    <property type="evidence" value="ECO:0007669"/>
    <property type="project" value="UniProtKB-UniRule"/>
</dbReference>
<evidence type="ECO:0000259" key="17">
    <source>
        <dbReference type="PROSITE" id="PS51669"/>
    </source>
</evidence>
<dbReference type="Gene3D" id="3.10.20.740">
    <property type="match status" value="1"/>
</dbReference>
<dbReference type="InterPro" id="IPR009010">
    <property type="entry name" value="Asp_de-COase-like_dom_sf"/>
</dbReference>
<evidence type="ECO:0000256" key="12">
    <source>
        <dbReference type="ARBA" id="ARBA00023136"/>
    </source>
</evidence>
<feature type="compositionally biased region" description="Polar residues" evidence="15">
    <location>
        <begin position="832"/>
        <end position="843"/>
    </location>
</feature>
<dbReference type="PROSITE" id="PS00642">
    <property type="entry name" value="COMPLEX1_75K_2"/>
    <property type="match status" value="1"/>
</dbReference>
<evidence type="ECO:0000256" key="8">
    <source>
        <dbReference type="ARBA" id="ARBA00022967"/>
    </source>
</evidence>
<dbReference type="InterPro" id="IPR050123">
    <property type="entry name" value="Prok_molybdopt-oxidoreductase"/>
</dbReference>
<dbReference type="Pfam" id="PF00384">
    <property type="entry name" value="Molybdopterin"/>
    <property type="match status" value="1"/>
</dbReference>
<dbReference type="PROSITE" id="PS00643">
    <property type="entry name" value="COMPLEX1_75K_3"/>
    <property type="match status" value="1"/>
</dbReference>
<dbReference type="GO" id="GO:0016020">
    <property type="term" value="C:membrane"/>
    <property type="evidence" value="ECO:0007669"/>
    <property type="project" value="UniProtKB-SubCell"/>
</dbReference>
<keyword evidence="4 14" id="KW-0004">4Fe-4S</keyword>
<keyword evidence="6 14" id="KW-0874">Quinone</keyword>
<dbReference type="SMART" id="SM00926">
    <property type="entry name" value="Molybdop_Fe4S4"/>
    <property type="match status" value="1"/>
</dbReference>
<dbReference type="CDD" id="cd02775">
    <property type="entry name" value="MopB_CT"/>
    <property type="match status" value="1"/>
</dbReference>
<dbReference type="GO" id="GO:0042773">
    <property type="term" value="P:ATP synthesis coupled electron transport"/>
    <property type="evidence" value="ECO:0007669"/>
    <property type="project" value="InterPro"/>
</dbReference>
<dbReference type="InterPro" id="IPR001041">
    <property type="entry name" value="2Fe-2S_ferredoxin-type"/>
</dbReference>
<evidence type="ECO:0000256" key="13">
    <source>
        <dbReference type="ARBA" id="ARBA00047712"/>
    </source>
</evidence>
<dbReference type="SUPFAM" id="SSF53706">
    <property type="entry name" value="Formate dehydrogenase/DMSO reductase, domains 1-3"/>
    <property type="match status" value="1"/>
</dbReference>
<dbReference type="PROSITE" id="PS51669">
    <property type="entry name" value="4FE4S_MOW_BIS_MGD"/>
    <property type="match status" value="1"/>
</dbReference>
<comment type="cofactor">
    <cofactor evidence="14">
        <name>[2Fe-2S] cluster</name>
        <dbReference type="ChEBI" id="CHEBI:190135"/>
    </cofactor>
    <text evidence="14">Binds 1 [2Fe-2S] cluster per subunit.</text>
</comment>
<accession>A0A9X3N5L8</accession>
<dbReference type="InterPro" id="IPR000283">
    <property type="entry name" value="NADH_UbQ_OxRdtase_75kDa_su_CS"/>
</dbReference>
<dbReference type="InterPro" id="IPR036010">
    <property type="entry name" value="2Fe-2S_ferredoxin-like_sf"/>
</dbReference>
<dbReference type="SUPFAM" id="SSF54292">
    <property type="entry name" value="2Fe-2S ferredoxin-like"/>
    <property type="match status" value="1"/>
</dbReference>
<feature type="domain" description="4Fe-4S His(Cys)3-ligated-type" evidence="18">
    <location>
        <begin position="87"/>
        <end position="126"/>
    </location>
</feature>
<dbReference type="GO" id="GO:0003954">
    <property type="term" value="F:NADH dehydrogenase activity"/>
    <property type="evidence" value="ECO:0007669"/>
    <property type="project" value="TreeGrafter"/>
</dbReference>
<dbReference type="GO" id="GO:0043546">
    <property type="term" value="F:molybdopterin cofactor binding"/>
    <property type="evidence" value="ECO:0007669"/>
    <property type="project" value="InterPro"/>
</dbReference>
<dbReference type="Pfam" id="PF13510">
    <property type="entry name" value="Fer2_4"/>
    <property type="match status" value="1"/>
</dbReference>
<evidence type="ECO:0000256" key="1">
    <source>
        <dbReference type="ARBA" id="ARBA00001966"/>
    </source>
</evidence>
<dbReference type="Gene3D" id="3.40.50.740">
    <property type="match status" value="2"/>
</dbReference>
<comment type="similarity">
    <text evidence="3 14">Belongs to the complex I 75 kDa subunit family.</text>
</comment>
<feature type="domain" description="4Fe-4S Mo/W bis-MGD-type" evidence="17">
    <location>
        <begin position="225"/>
        <end position="281"/>
    </location>
</feature>
<dbReference type="InterPro" id="IPR006963">
    <property type="entry name" value="Mopterin_OxRdtase_4Fe-4S_dom"/>
</dbReference>
<evidence type="ECO:0000256" key="9">
    <source>
        <dbReference type="ARBA" id="ARBA00023004"/>
    </source>
</evidence>
<evidence type="ECO:0000256" key="14">
    <source>
        <dbReference type="RuleBase" id="RU003525"/>
    </source>
</evidence>
<evidence type="ECO:0000256" key="5">
    <source>
        <dbReference type="ARBA" id="ARBA00022714"/>
    </source>
</evidence>
<name>A0A9X3N5L8_9ACTN</name>
<feature type="region of interest" description="Disordered" evidence="15">
    <location>
        <begin position="827"/>
        <end position="866"/>
    </location>
</feature>